<protein>
    <submittedName>
        <fullName evidence="9">MFS transporter</fullName>
    </submittedName>
</protein>
<evidence type="ECO:0000256" key="7">
    <source>
        <dbReference type="SAM" id="Phobius"/>
    </source>
</evidence>
<organism evidence="9 10">
    <name type="scientific">Xanthocytophaga agilis</name>
    <dbReference type="NCBI Taxonomy" id="3048010"/>
    <lineage>
        <taxon>Bacteria</taxon>
        <taxon>Pseudomonadati</taxon>
        <taxon>Bacteroidota</taxon>
        <taxon>Cytophagia</taxon>
        <taxon>Cytophagales</taxon>
        <taxon>Rhodocytophagaceae</taxon>
        <taxon>Xanthocytophaga</taxon>
    </lineage>
</organism>
<evidence type="ECO:0000313" key="9">
    <source>
        <dbReference type="EMBL" id="MDJ1505279.1"/>
    </source>
</evidence>
<dbReference type="InterPro" id="IPR011701">
    <property type="entry name" value="MFS"/>
</dbReference>
<evidence type="ECO:0000256" key="5">
    <source>
        <dbReference type="ARBA" id="ARBA00022989"/>
    </source>
</evidence>
<feature type="transmembrane region" description="Helical" evidence="7">
    <location>
        <begin position="154"/>
        <end position="175"/>
    </location>
</feature>
<dbReference type="RefSeq" id="WP_314033708.1">
    <property type="nucleotide sequence ID" value="NZ_JASJOU010000015.1"/>
</dbReference>
<dbReference type="PANTHER" id="PTHR42718:SF42">
    <property type="entry name" value="EXPORT PROTEIN"/>
    <property type="match status" value="1"/>
</dbReference>
<evidence type="ECO:0000259" key="8">
    <source>
        <dbReference type="PROSITE" id="PS50850"/>
    </source>
</evidence>
<comment type="subcellular location">
    <subcellularLocation>
        <location evidence="1">Cell membrane</location>
        <topology evidence="1">Multi-pass membrane protein</topology>
    </subcellularLocation>
</comment>
<evidence type="ECO:0000313" key="10">
    <source>
        <dbReference type="Proteomes" id="UP001232063"/>
    </source>
</evidence>
<dbReference type="SUPFAM" id="SSF103473">
    <property type="entry name" value="MFS general substrate transporter"/>
    <property type="match status" value="1"/>
</dbReference>
<keyword evidence="10" id="KW-1185">Reference proteome</keyword>
<feature type="transmembrane region" description="Helical" evidence="7">
    <location>
        <begin position="65"/>
        <end position="83"/>
    </location>
</feature>
<dbReference type="InterPro" id="IPR020846">
    <property type="entry name" value="MFS_dom"/>
</dbReference>
<dbReference type="GO" id="GO:0022857">
    <property type="term" value="F:transmembrane transporter activity"/>
    <property type="evidence" value="ECO:0007669"/>
    <property type="project" value="InterPro"/>
</dbReference>
<evidence type="ECO:0000256" key="2">
    <source>
        <dbReference type="ARBA" id="ARBA00022448"/>
    </source>
</evidence>
<feature type="domain" description="Major facilitator superfamily (MFS) profile" evidence="8">
    <location>
        <begin position="29"/>
        <end position="515"/>
    </location>
</feature>
<evidence type="ECO:0000256" key="3">
    <source>
        <dbReference type="ARBA" id="ARBA00022475"/>
    </source>
</evidence>
<comment type="caution">
    <text evidence="9">The sequence shown here is derived from an EMBL/GenBank/DDBJ whole genome shotgun (WGS) entry which is preliminary data.</text>
</comment>
<dbReference type="PROSITE" id="PS50850">
    <property type="entry name" value="MFS"/>
    <property type="match status" value="1"/>
</dbReference>
<dbReference type="InterPro" id="IPR004638">
    <property type="entry name" value="EmrB-like"/>
</dbReference>
<evidence type="ECO:0000256" key="6">
    <source>
        <dbReference type="ARBA" id="ARBA00023136"/>
    </source>
</evidence>
<keyword evidence="4 7" id="KW-0812">Transmembrane</keyword>
<evidence type="ECO:0000256" key="4">
    <source>
        <dbReference type="ARBA" id="ARBA00022692"/>
    </source>
</evidence>
<dbReference type="PANTHER" id="PTHR42718">
    <property type="entry name" value="MAJOR FACILITATOR SUPERFAMILY MULTIDRUG TRANSPORTER MFSC"/>
    <property type="match status" value="1"/>
</dbReference>
<dbReference type="Gene3D" id="1.20.1720.10">
    <property type="entry name" value="Multidrug resistance protein D"/>
    <property type="match status" value="1"/>
</dbReference>
<dbReference type="NCBIfam" id="TIGR00711">
    <property type="entry name" value="efflux_EmrB"/>
    <property type="match status" value="1"/>
</dbReference>
<feature type="transmembrane region" description="Helical" evidence="7">
    <location>
        <begin position="95"/>
        <end position="118"/>
    </location>
</feature>
<keyword evidence="2" id="KW-0813">Transport</keyword>
<feature type="transmembrane region" description="Helical" evidence="7">
    <location>
        <begin position="347"/>
        <end position="367"/>
    </location>
</feature>
<sequence>MKPTINHTIIESKQQVLLSQTTPVNLKKILISVCIALMAVIASVSGLNVAQPMLALEFDISQSTVLWIINIYALTLAALLLPLSAVGDRLGRKKMLLMGLVIFGAASMLSAIATNVAIMLLARLMTGIGAALIMPITLAVITSTFPSEERSKAIGIWTGVAGGGGILGMYLSALLVDVASWRWLFLLPVVLGVISIIMTIRFIPDSIEKSEHRFDIVGSLLSVIAIAFLVYGLHEAPGLGWTAPLVLSSLFIGILAVIGFIIWELGYQGALLDVRLFGKRNLSGGSITLLTVFGVQAGIFIVLFPFFQGVLGWSGLRSTIGMMPMAVLMMLSSALAPKLVLKVGSRYTIAFGIALGAIGALLMGQLVSVEGGYVSILPGMLVMGLGMGFSMTPSTEAITSSLPADRQGVASALNDITRELGTALGVALLGPLVSAQYRVAIGEKLSGFPKELITRVKEGLAHAQAVAPSTGTKAEIVIRIARESFVSGWQQAMWIGVGFMSALFIYILIKGPEKNKEATHYTTVPSITNENGF</sequence>
<accession>A0AAE3RBU6</accession>
<keyword evidence="6 7" id="KW-0472">Membrane</keyword>
<feature type="transmembrane region" description="Helical" evidence="7">
    <location>
        <begin position="29"/>
        <end position="50"/>
    </location>
</feature>
<proteinExistence type="predicted"/>
<dbReference type="CDD" id="cd17321">
    <property type="entry name" value="MFS_MMR_MDR_like"/>
    <property type="match status" value="1"/>
</dbReference>
<evidence type="ECO:0000256" key="1">
    <source>
        <dbReference type="ARBA" id="ARBA00004651"/>
    </source>
</evidence>
<feature type="transmembrane region" description="Helical" evidence="7">
    <location>
        <begin position="319"/>
        <end position="340"/>
    </location>
</feature>
<dbReference type="InterPro" id="IPR036259">
    <property type="entry name" value="MFS_trans_sf"/>
</dbReference>
<dbReference type="GO" id="GO:0005886">
    <property type="term" value="C:plasma membrane"/>
    <property type="evidence" value="ECO:0007669"/>
    <property type="project" value="UniProtKB-SubCell"/>
</dbReference>
<keyword evidence="3" id="KW-1003">Cell membrane</keyword>
<dbReference type="AlphaFoldDB" id="A0AAE3RBU6"/>
<dbReference type="Pfam" id="PF07690">
    <property type="entry name" value="MFS_1"/>
    <property type="match status" value="1"/>
</dbReference>
<feature type="transmembrane region" description="Helical" evidence="7">
    <location>
        <begin position="287"/>
        <end position="307"/>
    </location>
</feature>
<keyword evidence="5 7" id="KW-1133">Transmembrane helix</keyword>
<gene>
    <name evidence="9" type="ORF">QNI22_31780</name>
</gene>
<feature type="transmembrane region" description="Helical" evidence="7">
    <location>
        <begin position="214"/>
        <end position="233"/>
    </location>
</feature>
<name>A0AAE3RBU6_9BACT</name>
<dbReference type="Gene3D" id="1.20.1250.20">
    <property type="entry name" value="MFS general substrate transporter like domains"/>
    <property type="match status" value="1"/>
</dbReference>
<feature type="transmembrane region" description="Helical" evidence="7">
    <location>
        <begin position="245"/>
        <end position="266"/>
    </location>
</feature>
<reference evidence="9" key="1">
    <citation type="submission" date="2023-05" db="EMBL/GenBank/DDBJ databases">
        <authorList>
            <person name="Zhang X."/>
        </authorList>
    </citation>
    <scope>NUCLEOTIDE SEQUENCE</scope>
    <source>
        <strain evidence="9">BD1B2-1</strain>
    </source>
</reference>
<feature type="transmembrane region" description="Helical" evidence="7">
    <location>
        <begin position="181"/>
        <end position="202"/>
    </location>
</feature>
<dbReference type="EMBL" id="JASJOU010000015">
    <property type="protein sequence ID" value="MDJ1505279.1"/>
    <property type="molecule type" value="Genomic_DNA"/>
</dbReference>
<feature type="transmembrane region" description="Helical" evidence="7">
    <location>
        <begin position="124"/>
        <end position="142"/>
    </location>
</feature>
<feature type="transmembrane region" description="Helical" evidence="7">
    <location>
        <begin position="492"/>
        <end position="509"/>
    </location>
</feature>
<dbReference type="Proteomes" id="UP001232063">
    <property type="component" value="Unassembled WGS sequence"/>
</dbReference>